<evidence type="ECO:0000313" key="1">
    <source>
        <dbReference type="EMBL" id="OGD61368.1"/>
    </source>
</evidence>
<organism evidence="1 2">
    <name type="scientific">Candidatus Beckwithbacteria bacterium RIFCSPLOWO2_02_FULL_47_23</name>
    <dbReference type="NCBI Taxonomy" id="1797463"/>
    <lineage>
        <taxon>Bacteria</taxon>
        <taxon>Candidatus Beckwithiibacteriota</taxon>
    </lineage>
</organism>
<name>A0A1F5E1X6_9BACT</name>
<accession>A0A1F5E1X6</accession>
<proteinExistence type="predicted"/>
<sequence>MIASSIVAENPGVRLALGLFVDIVVPPVVRMASTLAVSLMTKQELKTAIKVSALPKLGGYLAVPADMAHRFGNRSEMIWHYTKRGLIASLSKVLRPWGGWNSDLEATLWEKLRVESW</sequence>
<dbReference type="EMBL" id="MEZQ01000014">
    <property type="protein sequence ID" value="OGD61368.1"/>
    <property type="molecule type" value="Genomic_DNA"/>
</dbReference>
<comment type="caution">
    <text evidence="1">The sequence shown here is derived from an EMBL/GenBank/DDBJ whole genome shotgun (WGS) entry which is preliminary data.</text>
</comment>
<gene>
    <name evidence="1" type="ORF">A3I57_03190</name>
</gene>
<reference evidence="1 2" key="1">
    <citation type="journal article" date="2016" name="Nat. Commun.">
        <title>Thousands of microbial genomes shed light on interconnected biogeochemical processes in an aquifer system.</title>
        <authorList>
            <person name="Anantharaman K."/>
            <person name="Brown C.T."/>
            <person name="Hug L.A."/>
            <person name="Sharon I."/>
            <person name="Castelle C.J."/>
            <person name="Probst A.J."/>
            <person name="Thomas B.C."/>
            <person name="Singh A."/>
            <person name="Wilkins M.J."/>
            <person name="Karaoz U."/>
            <person name="Brodie E.L."/>
            <person name="Williams K.H."/>
            <person name="Hubbard S.S."/>
            <person name="Banfield J.F."/>
        </authorList>
    </citation>
    <scope>NUCLEOTIDE SEQUENCE [LARGE SCALE GENOMIC DNA]</scope>
</reference>
<dbReference type="AlphaFoldDB" id="A0A1F5E1X6"/>
<evidence type="ECO:0000313" key="2">
    <source>
        <dbReference type="Proteomes" id="UP000176364"/>
    </source>
</evidence>
<protein>
    <submittedName>
        <fullName evidence="1">Uncharacterized protein</fullName>
    </submittedName>
</protein>
<dbReference type="Proteomes" id="UP000176364">
    <property type="component" value="Unassembled WGS sequence"/>
</dbReference>